<evidence type="ECO:0000259" key="1">
    <source>
        <dbReference type="Pfam" id="PF17921"/>
    </source>
</evidence>
<dbReference type="Pfam" id="PF17921">
    <property type="entry name" value="Integrase_H2C2"/>
    <property type="match status" value="1"/>
</dbReference>
<keyword evidence="3" id="KW-1185">Reference proteome</keyword>
<dbReference type="Gene3D" id="2.30.30.850">
    <property type="match status" value="1"/>
</dbReference>
<proteinExistence type="predicted"/>
<dbReference type="Proteomes" id="UP001295444">
    <property type="component" value="Chromosome 13"/>
</dbReference>
<protein>
    <recommendedName>
        <fullName evidence="1">Integrase zinc-binding domain-containing protein</fullName>
    </recommendedName>
</protein>
<dbReference type="Gene3D" id="1.10.340.70">
    <property type="match status" value="1"/>
</dbReference>
<dbReference type="InterPro" id="IPR041588">
    <property type="entry name" value="Integrase_H2C2"/>
</dbReference>
<sequence length="237" mass="26309">MVREGNDFADLVAKRAAASFPLWPDYSTVSCDQVLTAVHIAPHTDYIDILSKQAASSSDDLAYWNIHSVTPDATSGIFKDPKGRIAIPQASFVLLVRQFHGYGHVGRRGVLAMLKERFVINRLDQTVTNILSRCLTCARVNTTKPQFGTTTHPFRPGDQVSVKSLFKSGTFDPPYGPPTTVVALTRTAVLTEENQTWIHASRLKRCPTSSTLDIPSKELWIFQAKNVQPQTLVQNEQ</sequence>
<reference evidence="2" key="1">
    <citation type="submission" date="2022-03" db="EMBL/GenBank/DDBJ databases">
        <authorList>
            <person name="Alioto T."/>
            <person name="Alioto T."/>
            <person name="Gomez Garrido J."/>
        </authorList>
    </citation>
    <scope>NUCLEOTIDE SEQUENCE</scope>
</reference>
<organism evidence="2 3">
    <name type="scientific">Pelobates cultripes</name>
    <name type="common">Western spadefoot toad</name>
    <dbReference type="NCBI Taxonomy" id="61616"/>
    <lineage>
        <taxon>Eukaryota</taxon>
        <taxon>Metazoa</taxon>
        <taxon>Chordata</taxon>
        <taxon>Craniata</taxon>
        <taxon>Vertebrata</taxon>
        <taxon>Euteleostomi</taxon>
        <taxon>Amphibia</taxon>
        <taxon>Batrachia</taxon>
        <taxon>Anura</taxon>
        <taxon>Pelobatoidea</taxon>
        <taxon>Pelobatidae</taxon>
        <taxon>Pelobates</taxon>
    </lineage>
</organism>
<dbReference type="AlphaFoldDB" id="A0AAD1TLF1"/>
<name>A0AAD1TLF1_PELCU</name>
<gene>
    <name evidence="2" type="ORF">PECUL_23A049938</name>
</gene>
<accession>A0AAD1TLF1</accession>
<dbReference type="EMBL" id="OW240924">
    <property type="protein sequence ID" value="CAH2327590.1"/>
    <property type="molecule type" value="Genomic_DNA"/>
</dbReference>
<evidence type="ECO:0000313" key="2">
    <source>
        <dbReference type="EMBL" id="CAH2327590.1"/>
    </source>
</evidence>
<evidence type="ECO:0000313" key="3">
    <source>
        <dbReference type="Proteomes" id="UP001295444"/>
    </source>
</evidence>
<feature type="domain" description="Integrase zinc-binding" evidence="1">
    <location>
        <begin position="89"/>
        <end position="142"/>
    </location>
</feature>